<dbReference type="InterPro" id="IPR024368">
    <property type="entry name" value="Ecl1/2/3"/>
</dbReference>
<organism evidence="1 2">
    <name type="scientific">Funneliformis mosseae</name>
    <name type="common">Endomycorrhizal fungus</name>
    <name type="synonym">Glomus mosseae</name>
    <dbReference type="NCBI Taxonomy" id="27381"/>
    <lineage>
        <taxon>Eukaryota</taxon>
        <taxon>Fungi</taxon>
        <taxon>Fungi incertae sedis</taxon>
        <taxon>Mucoromycota</taxon>
        <taxon>Glomeromycotina</taxon>
        <taxon>Glomeromycetes</taxon>
        <taxon>Glomerales</taxon>
        <taxon>Glomeraceae</taxon>
        <taxon>Funneliformis</taxon>
    </lineage>
</organism>
<evidence type="ECO:0000313" key="1">
    <source>
        <dbReference type="EMBL" id="CAG8540015.1"/>
    </source>
</evidence>
<evidence type="ECO:0000313" key="2">
    <source>
        <dbReference type="Proteomes" id="UP000789375"/>
    </source>
</evidence>
<protein>
    <submittedName>
        <fullName evidence="1">9889_t:CDS:1</fullName>
    </submittedName>
</protein>
<accession>A0A9N9FJ65</accession>
<gene>
    <name evidence="1" type="ORF">FMOSSE_LOCUS5933</name>
</gene>
<dbReference type="Proteomes" id="UP000789375">
    <property type="component" value="Unassembled WGS sequence"/>
</dbReference>
<dbReference type="Pfam" id="PF12855">
    <property type="entry name" value="Ecl1"/>
    <property type="match status" value="1"/>
</dbReference>
<name>A0A9N9FJ65_FUNMO</name>
<keyword evidence="2" id="KW-1185">Reference proteome</keyword>
<dbReference type="EMBL" id="CAJVPP010001190">
    <property type="protein sequence ID" value="CAG8540015.1"/>
    <property type="molecule type" value="Genomic_DNA"/>
</dbReference>
<proteinExistence type="predicted"/>
<reference evidence="1" key="1">
    <citation type="submission" date="2021-06" db="EMBL/GenBank/DDBJ databases">
        <authorList>
            <person name="Kallberg Y."/>
            <person name="Tangrot J."/>
            <person name="Rosling A."/>
        </authorList>
    </citation>
    <scope>NUCLEOTIDE SEQUENCE</scope>
    <source>
        <strain evidence="1">87-6 pot B 2015</strain>
    </source>
</reference>
<comment type="caution">
    <text evidence="1">The sequence shown here is derived from an EMBL/GenBank/DDBJ whole genome shotgun (WGS) entry which is preliminary data.</text>
</comment>
<dbReference type="AlphaFoldDB" id="A0A9N9FJ65"/>
<sequence length="179" mass="20012">MDTDWCIMCDSHCNIPGAIYCSEECKLQDRLSAYPSLASTTNSSISSVSLQYPTGGNTKFEKSPTVKFVTPKTPSIQFAKHTSSKACASASNVRDRKMSKSTSNFRICGEFLLETNTVTMKEAKSALERVGLTWSRSELIITEPMSHDNNMVMGKRLNTIFDQRNRIVIDLLPNLREQT</sequence>